<evidence type="ECO:0000313" key="2">
    <source>
        <dbReference type="EMBL" id="OBU06877.1"/>
    </source>
</evidence>
<reference evidence="3" key="1">
    <citation type="submission" date="2016-06" db="EMBL/GenBank/DDBJ databases">
        <authorList>
            <person name="Butler K."/>
        </authorList>
    </citation>
    <scope>NUCLEOTIDE SEQUENCE [LARGE SCALE GENOMIC DNA]</scope>
    <source>
        <strain evidence="3">GCSL-Mp20</strain>
    </source>
</reference>
<dbReference type="Pfam" id="PF13455">
    <property type="entry name" value="MUG113"/>
    <property type="match status" value="1"/>
</dbReference>
<dbReference type="Proteomes" id="UP000092377">
    <property type="component" value="Unassembled WGS sequence"/>
</dbReference>
<evidence type="ECO:0000313" key="3">
    <source>
        <dbReference type="Proteomes" id="UP000092377"/>
    </source>
</evidence>
<feature type="domain" description="Bacteriophage T5 Orf172 DNA-binding" evidence="1">
    <location>
        <begin position="41"/>
        <end position="121"/>
    </location>
</feature>
<name>A0A1B8HCS6_9GAMM</name>
<keyword evidence="3" id="KW-1185">Reference proteome</keyword>
<gene>
    <name evidence="2" type="ORF">AYY18_19795</name>
</gene>
<dbReference type="InterPro" id="IPR018306">
    <property type="entry name" value="Phage_T5_Orf172_DNA-bd"/>
</dbReference>
<organism evidence="2 3">
    <name type="scientific">Morganella psychrotolerans</name>
    <dbReference type="NCBI Taxonomy" id="368603"/>
    <lineage>
        <taxon>Bacteria</taxon>
        <taxon>Pseudomonadati</taxon>
        <taxon>Pseudomonadota</taxon>
        <taxon>Gammaproteobacteria</taxon>
        <taxon>Enterobacterales</taxon>
        <taxon>Morganellaceae</taxon>
        <taxon>Morganella</taxon>
    </lineage>
</organism>
<dbReference type="AlphaFoldDB" id="A0A1B8HCS6"/>
<dbReference type="EMBL" id="LZEY01000026">
    <property type="protein sequence ID" value="OBU06877.1"/>
    <property type="molecule type" value="Genomic_DNA"/>
</dbReference>
<protein>
    <recommendedName>
        <fullName evidence="1">Bacteriophage T5 Orf172 DNA-binding domain-containing protein</fullName>
    </recommendedName>
</protein>
<dbReference type="SMART" id="SM00974">
    <property type="entry name" value="T5orf172"/>
    <property type="match status" value="1"/>
</dbReference>
<dbReference type="OrthoDB" id="8265034at2"/>
<evidence type="ECO:0000259" key="1">
    <source>
        <dbReference type="SMART" id="SM00974"/>
    </source>
</evidence>
<accession>A0A1B8HCS6</accession>
<sequence length="226" mass="25568">MEVAMNTGHLDDMSVHREVSKSMNLPIDFRVEGWVYVLSNEYMPGIYKVGMTTVSPENRAKELSFATGVPDKFKIEAAFYSDSPGNDESYIHECLAKYRINEAREFFRCELDDITDVCSETCLARVGATVEEIADSFDVICTEKLNELNLDELFDSLDIGVFGCKLAAAERLIRLAAHLCQKKIITSHSLYFSDGSAYLVHSYAGQRHEEWRKNNPELALKSEVPF</sequence>
<proteinExistence type="predicted"/>
<comment type="caution">
    <text evidence="2">The sequence shown here is derived from an EMBL/GenBank/DDBJ whole genome shotgun (WGS) entry which is preliminary data.</text>
</comment>